<dbReference type="Proteomes" id="UP000625711">
    <property type="component" value="Unassembled WGS sequence"/>
</dbReference>
<sequence length="76" mass="8352">MPIRRRIGASSFFSLSPRLARSPVLPQKLGPCGEAGAEVSSKWSDRRGGFNKNRGDIPAQVRAYEIGLVCSEIRLH</sequence>
<name>A0A834IP84_RHYFE</name>
<evidence type="ECO:0000313" key="2">
    <source>
        <dbReference type="Proteomes" id="UP000625711"/>
    </source>
</evidence>
<accession>A0A834IP84</accession>
<protein>
    <submittedName>
        <fullName evidence="1">Uncharacterized protein</fullName>
    </submittedName>
</protein>
<keyword evidence="2" id="KW-1185">Reference proteome</keyword>
<comment type="caution">
    <text evidence="1">The sequence shown here is derived from an EMBL/GenBank/DDBJ whole genome shotgun (WGS) entry which is preliminary data.</text>
</comment>
<dbReference type="AlphaFoldDB" id="A0A834IP84"/>
<evidence type="ECO:0000313" key="1">
    <source>
        <dbReference type="EMBL" id="KAF7281258.1"/>
    </source>
</evidence>
<dbReference type="EMBL" id="JAACXV010000249">
    <property type="protein sequence ID" value="KAF7281258.1"/>
    <property type="molecule type" value="Genomic_DNA"/>
</dbReference>
<proteinExistence type="predicted"/>
<gene>
    <name evidence="1" type="ORF">GWI33_004962</name>
</gene>
<organism evidence="1 2">
    <name type="scientific">Rhynchophorus ferrugineus</name>
    <name type="common">Red palm weevil</name>
    <name type="synonym">Curculio ferrugineus</name>
    <dbReference type="NCBI Taxonomy" id="354439"/>
    <lineage>
        <taxon>Eukaryota</taxon>
        <taxon>Metazoa</taxon>
        <taxon>Ecdysozoa</taxon>
        <taxon>Arthropoda</taxon>
        <taxon>Hexapoda</taxon>
        <taxon>Insecta</taxon>
        <taxon>Pterygota</taxon>
        <taxon>Neoptera</taxon>
        <taxon>Endopterygota</taxon>
        <taxon>Coleoptera</taxon>
        <taxon>Polyphaga</taxon>
        <taxon>Cucujiformia</taxon>
        <taxon>Curculionidae</taxon>
        <taxon>Dryophthorinae</taxon>
        <taxon>Rhynchophorus</taxon>
    </lineage>
</organism>
<reference evidence="1" key="1">
    <citation type="submission" date="2020-08" db="EMBL/GenBank/DDBJ databases">
        <title>Genome sequencing and assembly of the red palm weevil Rhynchophorus ferrugineus.</title>
        <authorList>
            <person name="Dias G.B."/>
            <person name="Bergman C.M."/>
            <person name="Manee M."/>
        </authorList>
    </citation>
    <scope>NUCLEOTIDE SEQUENCE</scope>
    <source>
        <strain evidence="1">AA-2017</strain>
        <tissue evidence="1">Whole larva</tissue>
    </source>
</reference>